<dbReference type="InterPro" id="IPR000182">
    <property type="entry name" value="GNAT_dom"/>
</dbReference>
<evidence type="ECO:0000313" key="2">
    <source>
        <dbReference type="EMBL" id="MDZ5760174.1"/>
    </source>
</evidence>
<reference evidence="2" key="1">
    <citation type="submission" date="2023-08" db="EMBL/GenBank/DDBJ databases">
        <title>Genomic characterization of piscicolin 126 produced by Carnobacterium maltaromaticum CM22 strain isolated from salmon (Salmo salar).</title>
        <authorList>
            <person name="Gonzalez-Gragera E."/>
            <person name="Garcia-Lopez J.D."/>
            <person name="Teso-Perez C."/>
            <person name="Gimenez-Hernandez I."/>
            <person name="Peralta-Sanchez J.M."/>
            <person name="Valdivia E."/>
            <person name="Montalban-Lopez M."/>
            <person name="Martin-Platero A.M."/>
            <person name="Banos A."/>
            <person name="Martinez-Bueno M."/>
        </authorList>
    </citation>
    <scope>NUCLEOTIDE SEQUENCE</scope>
    <source>
        <strain evidence="2">CM22</strain>
    </source>
</reference>
<dbReference type="Gene3D" id="3.40.630.30">
    <property type="match status" value="1"/>
</dbReference>
<feature type="domain" description="N-acetyltransferase" evidence="1">
    <location>
        <begin position="29"/>
        <end position="168"/>
    </location>
</feature>
<dbReference type="GO" id="GO:0016747">
    <property type="term" value="F:acyltransferase activity, transferring groups other than amino-acyl groups"/>
    <property type="evidence" value="ECO:0007669"/>
    <property type="project" value="InterPro"/>
</dbReference>
<proteinExistence type="predicted"/>
<name>A0AAW9JZX7_CARML</name>
<dbReference type="RefSeq" id="WP_322809610.1">
    <property type="nucleotide sequence ID" value="NZ_JAVBVO010000005.1"/>
</dbReference>
<dbReference type="Pfam" id="PF13302">
    <property type="entry name" value="Acetyltransf_3"/>
    <property type="match status" value="1"/>
</dbReference>
<dbReference type="Proteomes" id="UP001290462">
    <property type="component" value="Unassembled WGS sequence"/>
</dbReference>
<accession>A0AAW9JZX7</accession>
<organism evidence="2 3">
    <name type="scientific">Carnobacterium maltaromaticum</name>
    <name type="common">Carnobacterium piscicola</name>
    <dbReference type="NCBI Taxonomy" id="2751"/>
    <lineage>
        <taxon>Bacteria</taxon>
        <taxon>Bacillati</taxon>
        <taxon>Bacillota</taxon>
        <taxon>Bacilli</taxon>
        <taxon>Lactobacillales</taxon>
        <taxon>Carnobacteriaceae</taxon>
        <taxon>Carnobacterium</taxon>
    </lineage>
</organism>
<dbReference type="AlphaFoldDB" id="A0AAW9JZX7"/>
<dbReference type="EMBL" id="JAVBVO010000005">
    <property type="protein sequence ID" value="MDZ5760174.1"/>
    <property type="molecule type" value="Genomic_DNA"/>
</dbReference>
<dbReference type="PROSITE" id="PS51186">
    <property type="entry name" value="GNAT"/>
    <property type="match status" value="1"/>
</dbReference>
<dbReference type="PANTHER" id="PTHR43792">
    <property type="entry name" value="GNAT FAMILY, PUTATIVE (AFU_ORTHOLOGUE AFUA_3G00765)-RELATED-RELATED"/>
    <property type="match status" value="1"/>
</dbReference>
<comment type="caution">
    <text evidence="2">The sequence shown here is derived from an EMBL/GenBank/DDBJ whole genome shotgun (WGS) entry which is preliminary data.</text>
</comment>
<gene>
    <name evidence="2" type="ORF">RAK27_16170</name>
</gene>
<sequence>MMIETDHLLLVPYKIAFLEATLIGDDKLTEVSGFQVAKQWPGVEFFFYLPFVLDELKANPEMEEWTYLVVLKENQTIIGELSAQGNPGKTGIAEIGYGIVDEYSGNGYATEASQSFIQWLVNYPILKIVAKTYQNHRKSQHILQKLGFHKIGEELLGGDEVVYHFEYDSQLKS</sequence>
<dbReference type="InterPro" id="IPR016181">
    <property type="entry name" value="Acyl_CoA_acyltransferase"/>
</dbReference>
<dbReference type="SUPFAM" id="SSF55729">
    <property type="entry name" value="Acyl-CoA N-acyltransferases (Nat)"/>
    <property type="match status" value="1"/>
</dbReference>
<evidence type="ECO:0000313" key="3">
    <source>
        <dbReference type="Proteomes" id="UP001290462"/>
    </source>
</evidence>
<protein>
    <submittedName>
        <fullName evidence="2">GNAT family N-acetyltransferase</fullName>
    </submittedName>
</protein>
<dbReference type="InterPro" id="IPR051531">
    <property type="entry name" value="N-acetyltransferase"/>
</dbReference>
<dbReference type="PANTHER" id="PTHR43792:SF13">
    <property type="entry name" value="ACETYLTRANSFERASE"/>
    <property type="match status" value="1"/>
</dbReference>
<evidence type="ECO:0000259" key="1">
    <source>
        <dbReference type="PROSITE" id="PS51186"/>
    </source>
</evidence>